<evidence type="ECO:0000313" key="2">
    <source>
        <dbReference type="EMBL" id="EUA13969.1"/>
    </source>
</evidence>
<dbReference type="AlphaFoldDB" id="X7Z3P0"/>
<organism evidence="2">
    <name type="scientific">Mycobacterium xenopi 4042</name>
    <dbReference type="NCBI Taxonomy" id="1299334"/>
    <lineage>
        <taxon>Bacteria</taxon>
        <taxon>Bacillati</taxon>
        <taxon>Actinomycetota</taxon>
        <taxon>Actinomycetes</taxon>
        <taxon>Mycobacteriales</taxon>
        <taxon>Mycobacteriaceae</taxon>
        <taxon>Mycobacterium</taxon>
    </lineage>
</organism>
<feature type="compositionally biased region" description="Low complexity" evidence="1">
    <location>
        <begin position="8"/>
        <end position="19"/>
    </location>
</feature>
<comment type="caution">
    <text evidence="2">The sequence shown here is derived from an EMBL/GenBank/DDBJ whole genome shotgun (WGS) entry which is preliminary data.</text>
</comment>
<reference evidence="2" key="1">
    <citation type="submission" date="2014-01" db="EMBL/GenBank/DDBJ databases">
        <authorList>
            <person name="Brown-Elliot B."/>
            <person name="Wallace R."/>
            <person name="Lenaerts A."/>
            <person name="Ordway D."/>
            <person name="DeGroote M.A."/>
            <person name="Parker T."/>
            <person name="Sizemore C."/>
            <person name="Tallon L.J."/>
            <person name="Sadzewicz L.K."/>
            <person name="Sengamalay N."/>
            <person name="Fraser C.M."/>
            <person name="Hine E."/>
            <person name="Shefchek K.A."/>
            <person name="Das S.P."/>
            <person name="Tettelin H."/>
        </authorList>
    </citation>
    <scope>NUCLEOTIDE SEQUENCE [LARGE SCALE GENOMIC DNA]</scope>
    <source>
        <strain evidence="2">4042</strain>
    </source>
</reference>
<name>X7Z3P0_MYCXE</name>
<dbReference type="EMBL" id="JAOB01000081">
    <property type="protein sequence ID" value="EUA13969.1"/>
    <property type="molecule type" value="Genomic_DNA"/>
</dbReference>
<proteinExistence type="predicted"/>
<sequence>MVSKDSAADYARYRPPACARDPRDRRRVGVGRRETAQRLADGWNRADGLFGALDARRLPR</sequence>
<feature type="region of interest" description="Disordered" evidence="1">
    <location>
        <begin position="1"/>
        <end position="33"/>
    </location>
</feature>
<protein>
    <submittedName>
        <fullName evidence="2">Uncharacterized protein</fullName>
    </submittedName>
</protein>
<evidence type="ECO:0000256" key="1">
    <source>
        <dbReference type="SAM" id="MobiDB-lite"/>
    </source>
</evidence>
<accession>X7Z3P0</accession>
<gene>
    <name evidence="2" type="ORF">I553_7089</name>
</gene>
<dbReference type="PATRIC" id="fig|1299334.3.peg.8851"/>